<organism evidence="2 3">
    <name type="scientific">Humibacillus xanthopallidus</name>
    <dbReference type="NCBI Taxonomy" id="412689"/>
    <lineage>
        <taxon>Bacteria</taxon>
        <taxon>Bacillati</taxon>
        <taxon>Actinomycetota</taxon>
        <taxon>Actinomycetes</taxon>
        <taxon>Micrococcales</taxon>
        <taxon>Intrasporangiaceae</taxon>
        <taxon>Humibacillus</taxon>
    </lineage>
</organism>
<evidence type="ECO:0000313" key="2">
    <source>
        <dbReference type="EMBL" id="TQM61812.1"/>
    </source>
</evidence>
<keyword evidence="1" id="KW-0472">Membrane</keyword>
<dbReference type="RefSeq" id="WP_141843692.1">
    <property type="nucleotide sequence ID" value="NZ_VFPM01000002.1"/>
</dbReference>
<feature type="transmembrane region" description="Helical" evidence="1">
    <location>
        <begin position="49"/>
        <end position="82"/>
    </location>
</feature>
<keyword evidence="1" id="KW-1133">Transmembrane helix</keyword>
<protein>
    <submittedName>
        <fullName evidence="2">Uncharacterized protein DUF2516</fullName>
    </submittedName>
</protein>
<evidence type="ECO:0000256" key="1">
    <source>
        <dbReference type="SAM" id="Phobius"/>
    </source>
</evidence>
<keyword evidence="3" id="KW-1185">Reference proteome</keyword>
<dbReference type="InterPro" id="IPR019662">
    <property type="entry name" value="DUF2516"/>
</dbReference>
<dbReference type="AlphaFoldDB" id="A0A543HU38"/>
<dbReference type="Pfam" id="PF10724">
    <property type="entry name" value="DUF2516"/>
    <property type="match status" value="1"/>
</dbReference>
<dbReference type="Proteomes" id="UP000316747">
    <property type="component" value="Unassembled WGS sequence"/>
</dbReference>
<evidence type="ECO:0000313" key="3">
    <source>
        <dbReference type="Proteomes" id="UP000316747"/>
    </source>
</evidence>
<name>A0A543HU38_9MICO</name>
<reference evidence="2 3" key="1">
    <citation type="submission" date="2019-06" db="EMBL/GenBank/DDBJ databases">
        <title>Genome sequencing of plant associated microbes to promote plant fitness in Sorghum bicolor and Oryza sativa.</title>
        <authorList>
            <person name="Coleman-Derr D."/>
        </authorList>
    </citation>
    <scope>NUCLEOTIDE SEQUENCE [LARGE SCALE GENOMIC DNA]</scope>
    <source>
        <strain evidence="2 3">KV-663</strain>
    </source>
</reference>
<sequence length="102" mass="10835">MELFQGFQTVVLYALGAGALACEVFAFVDALRNPEAAYLAAGKRTRTFWLVLLGVAMALGVVTLASLNLFALLGFVAAAVYLADVRPALRQVRGRGGRSSGW</sequence>
<comment type="caution">
    <text evidence="2">The sequence shown here is derived from an EMBL/GenBank/DDBJ whole genome shotgun (WGS) entry which is preliminary data.</text>
</comment>
<proteinExistence type="predicted"/>
<gene>
    <name evidence="2" type="ORF">FBY41_1829</name>
</gene>
<keyword evidence="1" id="KW-0812">Transmembrane</keyword>
<dbReference type="EMBL" id="VFPM01000002">
    <property type="protein sequence ID" value="TQM61812.1"/>
    <property type="molecule type" value="Genomic_DNA"/>
</dbReference>
<feature type="transmembrane region" description="Helical" evidence="1">
    <location>
        <begin position="6"/>
        <end position="28"/>
    </location>
</feature>
<accession>A0A543HU38</accession>